<evidence type="ECO:0000256" key="1">
    <source>
        <dbReference type="ARBA" id="ARBA00007374"/>
    </source>
</evidence>
<evidence type="ECO:0000256" key="3">
    <source>
        <dbReference type="ARBA" id="ARBA00022741"/>
    </source>
</evidence>
<dbReference type="GO" id="GO:0051765">
    <property type="term" value="F:inositol tetrakisphosphate kinase activity"/>
    <property type="evidence" value="ECO:0007669"/>
    <property type="project" value="TreeGrafter"/>
</dbReference>
<dbReference type="GO" id="GO:0008440">
    <property type="term" value="F:inositol-1,4,5-trisphosphate 3-kinase activity"/>
    <property type="evidence" value="ECO:0007669"/>
    <property type="project" value="TreeGrafter"/>
</dbReference>
<dbReference type="InterPro" id="IPR038286">
    <property type="entry name" value="IPK_sf"/>
</dbReference>
<keyword evidence="3" id="KW-0547">Nucleotide-binding</keyword>
<dbReference type="GO" id="GO:0005634">
    <property type="term" value="C:nucleus"/>
    <property type="evidence" value="ECO:0007669"/>
    <property type="project" value="TreeGrafter"/>
</dbReference>
<comment type="catalytic activity">
    <reaction evidence="6">
        <text>1D-myo-inositol 1,4,5-trisphosphate + 2 ATP = 1D-myo-inositol 1,3,4,5,6-pentakisphosphate + 2 ADP + 2 H(+)</text>
        <dbReference type="Rhea" id="RHEA:32359"/>
        <dbReference type="ChEBI" id="CHEBI:15378"/>
        <dbReference type="ChEBI" id="CHEBI:30616"/>
        <dbReference type="ChEBI" id="CHEBI:57733"/>
        <dbReference type="ChEBI" id="CHEBI:203600"/>
        <dbReference type="ChEBI" id="CHEBI:456216"/>
        <dbReference type="EC" id="2.7.1.151"/>
    </reaction>
</comment>
<feature type="region of interest" description="Disordered" evidence="9">
    <location>
        <begin position="1028"/>
        <end position="1067"/>
    </location>
</feature>
<dbReference type="GO" id="GO:0005524">
    <property type="term" value="F:ATP binding"/>
    <property type="evidence" value="ECO:0007669"/>
    <property type="project" value="UniProtKB-KW"/>
</dbReference>
<dbReference type="PANTHER" id="PTHR12400:SF51">
    <property type="entry name" value="INOSITOL POLYPHOSPHATE MULTIKINASE"/>
    <property type="match status" value="1"/>
</dbReference>
<dbReference type="AlphaFoldDB" id="A0AAV4LPZ0"/>
<dbReference type="GO" id="GO:0032958">
    <property type="term" value="P:inositol phosphate biosynthetic process"/>
    <property type="evidence" value="ECO:0007669"/>
    <property type="project" value="InterPro"/>
</dbReference>
<comment type="caution">
    <text evidence="10">The sequence shown here is derived from an EMBL/GenBank/DDBJ whole genome shotgun (WGS) entry which is preliminary data.</text>
</comment>
<evidence type="ECO:0000256" key="8">
    <source>
        <dbReference type="RuleBase" id="RU363090"/>
    </source>
</evidence>
<evidence type="ECO:0000256" key="5">
    <source>
        <dbReference type="ARBA" id="ARBA00022840"/>
    </source>
</evidence>
<dbReference type="Proteomes" id="UP001497744">
    <property type="component" value="Unassembled WGS sequence"/>
</dbReference>
<sequence length="1067" mass="113756">MESAQDLERRELELFDRRHKKLSGTSLMLCDKERRFIYKIIPEYTNSEATFYSLVNGLPGSSSSRSYARLRETLKRPEELARARVMPHFEGVVEVIEQDYSAAGEEGHDHHVRYFEGSGAEGPSARVFTAIKLENVLHSYARPAVIDIKLGMHNTLDNADLGGLSASTRAACVRRWQELKMVHKLEHSGASSTKRLYNITASDIGLGEPFSGMDPADLHQLLKSWRQKIVASQTTEDELGFRICSICIATKDGSLEVSASQAKLLKTADTLAILNQALGAVPTVRRTMVAVLEHIRDWVALQDQLSVAATSLLVTYDQGNPEACNVKWVDFTHVESIRHSPFSVLPGQSSMIKGIERLIAICRSLDGTQNLSGTPASCSGSCTCWNALAGHLPDEELRRDADEARAGVGEAYELPLAAGGDDEAGARHPRHERVGHVEQVAVEQARQACLVVLPEDGVDGDGAEGEAAAAEGGRGGRGRVGAAAQVVEEVHRDELGERAHRLRVAVDGEEHAEALDVGLPLVVHLGGAEQRGALLPGHEQLAQHEGLEGLLGPLGGAAGQGPGPRLVAHVVRVPAVRVGPAGEVGKRREARVEAAAEPRALEAVPRLGLRRREQLGRHLGDSGQQRERAGGGGAQEDAAVGVAAVELDGQVEAGVVQHELQNQKHGAPLVAHAALELELREELALEPLADVQLEVPGEDAVVAVGQKVVGQRGQLDGVALAPTLVQHAAHARGEVPVEPEDRRGPEVVGELLLERQGAGPVADVVAPVDAEGGLEGVGEFGGEVDAAAGLAEGPAGGGAVVRVSRPRVLAEHHLHGAVDGGLADPEHAPAHQGRDLVVEEVGDAREGEAAHYLHGEVLEAVPAALLQEHLDAAFDLDFIRRLAQLPHFLHCVVVSDLFRDGARLYHILLHLLLDQLLELDALAPVLVVEAALGGVGEDGVGQLNLGEGGVAAQLLRYVKGGLSVCRRCRRLRCVGGGHQVLVRVPLADELVVAGLDFLRRAIPGDVQHVVVVEIDRVEVHFGHRCQEEPSAGRSARAGRGPSGDVGTGGDEIRAPWSEVQTRRRPGW</sequence>
<gene>
    <name evidence="10" type="ORF">BcabD6B2_13140</name>
</gene>
<comment type="similarity">
    <text evidence="1 8">Belongs to the inositol phosphokinase (IPK) family.</text>
</comment>
<keyword evidence="5" id="KW-0067">ATP-binding</keyword>
<dbReference type="SUPFAM" id="SSF56104">
    <property type="entry name" value="SAICAR synthase-like"/>
    <property type="match status" value="1"/>
</dbReference>
<accession>A0AAV4LPZ0</accession>
<organism evidence="10 11">
    <name type="scientific">Babesia caballi</name>
    <dbReference type="NCBI Taxonomy" id="5871"/>
    <lineage>
        <taxon>Eukaryota</taxon>
        <taxon>Sar</taxon>
        <taxon>Alveolata</taxon>
        <taxon>Apicomplexa</taxon>
        <taxon>Aconoidasida</taxon>
        <taxon>Piroplasmida</taxon>
        <taxon>Babesiidae</taxon>
        <taxon>Babesia</taxon>
    </lineage>
</organism>
<name>A0AAV4LPZ0_BABCB</name>
<evidence type="ECO:0000256" key="7">
    <source>
        <dbReference type="ARBA" id="ARBA00036525"/>
    </source>
</evidence>
<keyword evidence="4 8" id="KW-0418">Kinase</keyword>
<feature type="compositionally biased region" description="Gly residues" evidence="9">
    <location>
        <begin position="1040"/>
        <end position="1049"/>
    </location>
</feature>
<dbReference type="GeneID" id="94193362"/>
<evidence type="ECO:0000313" key="10">
    <source>
        <dbReference type="EMBL" id="GIX61879.1"/>
    </source>
</evidence>
<evidence type="ECO:0000256" key="4">
    <source>
        <dbReference type="ARBA" id="ARBA00022777"/>
    </source>
</evidence>
<keyword evidence="11" id="KW-1185">Reference proteome</keyword>
<feature type="compositionally biased region" description="Low complexity" evidence="9">
    <location>
        <begin position="1029"/>
        <end position="1039"/>
    </location>
</feature>
<dbReference type="RefSeq" id="XP_067713950.1">
    <property type="nucleotide sequence ID" value="XM_067857849.1"/>
</dbReference>
<dbReference type="PANTHER" id="PTHR12400">
    <property type="entry name" value="INOSITOL POLYPHOSPHATE KINASE"/>
    <property type="match status" value="1"/>
</dbReference>
<protein>
    <recommendedName>
        <fullName evidence="8">Kinase</fullName>
        <ecNumber evidence="8">2.7.-.-</ecNumber>
    </recommendedName>
</protein>
<evidence type="ECO:0000256" key="6">
    <source>
        <dbReference type="ARBA" id="ARBA00036164"/>
    </source>
</evidence>
<evidence type="ECO:0000313" key="11">
    <source>
        <dbReference type="Proteomes" id="UP001497744"/>
    </source>
</evidence>
<evidence type="ECO:0000256" key="9">
    <source>
        <dbReference type="SAM" id="MobiDB-lite"/>
    </source>
</evidence>
<reference evidence="10 11" key="1">
    <citation type="submission" date="2021-06" db="EMBL/GenBank/DDBJ databases">
        <title>Genome sequence of Babesia caballi.</title>
        <authorList>
            <person name="Yamagishi J."/>
            <person name="Kidaka T."/>
            <person name="Ochi A."/>
        </authorList>
    </citation>
    <scope>NUCLEOTIDE SEQUENCE [LARGE SCALE GENOMIC DNA]</scope>
    <source>
        <strain evidence="10">USDA-D6B2</strain>
    </source>
</reference>
<dbReference type="Pfam" id="PF03770">
    <property type="entry name" value="IPK"/>
    <property type="match status" value="1"/>
</dbReference>
<dbReference type="EMBL" id="BPLF01000001">
    <property type="protein sequence ID" value="GIX61879.1"/>
    <property type="molecule type" value="Genomic_DNA"/>
</dbReference>
<dbReference type="GO" id="GO:0005737">
    <property type="term" value="C:cytoplasm"/>
    <property type="evidence" value="ECO:0007669"/>
    <property type="project" value="TreeGrafter"/>
</dbReference>
<proteinExistence type="inferred from homology"/>
<comment type="catalytic activity">
    <reaction evidence="7">
        <text>1D-myo-inositol 1,3,4,6-tetrakisphosphate + ATP = 1D-myo-inositol 1,3,4,5,6-pentakisphosphate + ADP + H(+)</text>
        <dbReference type="Rhea" id="RHEA:12717"/>
        <dbReference type="ChEBI" id="CHEBI:15378"/>
        <dbReference type="ChEBI" id="CHEBI:30616"/>
        <dbReference type="ChEBI" id="CHEBI:57660"/>
        <dbReference type="ChEBI" id="CHEBI:57733"/>
        <dbReference type="ChEBI" id="CHEBI:456216"/>
        <dbReference type="EC" id="2.7.1.140"/>
    </reaction>
</comment>
<evidence type="ECO:0000256" key="2">
    <source>
        <dbReference type="ARBA" id="ARBA00022679"/>
    </source>
</evidence>
<dbReference type="InterPro" id="IPR005522">
    <property type="entry name" value="IPK"/>
</dbReference>
<dbReference type="EC" id="2.7.-.-" evidence="8"/>
<dbReference type="Gene3D" id="3.30.470.160">
    <property type="entry name" value="Inositol polyphosphate kinase"/>
    <property type="match status" value="1"/>
</dbReference>
<keyword evidence="2 8" id="KW-0808">Transferase</keyword>